<dbReference type="EMBL" id="JASBWS010000153">
    <property type="protein sequence ID" value="KAJ9093503.1"/>
    <property type="molecule type" value="Genomic_DNA"/>
</dbReference>
<name>A0ACC2V2D5_9TREE</name>
<protein>
    <submittedName>
        <fullName evidence="1">Uncharacterized protein</fullName>
    </submittedName>
</protein>
<evidence type="ECO:0000313" key="2">
    <source>
        <dbReference type="Proteomes" id="UP001230649"/>
    </source>
</evidence>
<comment type="caution">
    <text evidence="1">The sequence shown here is derived from an EMBL/GenBank/DDBJ whole genome shotgun (WGS) entry which is preliminary data.</text>
</comment>
<accession>A0ACC2V2D5</accession>
<proteinExistence type="predicted"/>
<reference evidence="1" key="1">
    <citation type="submission" date="2023-04" db="EMBL/GenBank/DDBJ databases">
        <title>Draft Genome sequencing of Naganishia species isolated from polar environments using Oxford Nanopore Technology.</title>
        <authorList>
            <person name="Leo P."/>
            <person name="Venkateswaran K."/>
        </authorList>
    </citation>
    <scope>NUCLEOTIDE SEQUENCE</scope>
    <source>
        <strain evidence="1">MNA-CCFEE 5262</strain>
    </source>
</reference>
<evidence type="ECO:0000313" key="1">
    <source>
        <dbReference type="EMBL" id="KAJ9093503.1"/>
    </source>
</evidence>
<sequence>MAKAATKRVAGNNGQYIGNLKKGMVVVNVSAVLLRIIFRRPRVPGYFALFINVATFVISAALYNHLVTIGTPKKDSKTGQVVATAQDLDAKGLVEWTWDTIYITWGCAILSAILGEKVWYLWLAVPAIAMWKIYEIAKPIISGMRGQASQAGAPPANGAQAVAAQEESAISKRQAKLKARMDKGDKRVQQVERRRPA</sequence>
<dbReference type="Proteomes" id="UP001230649">
    <property type="component" value="Unassembled WGS sequence"/>
</dbReference>
<keyword evidence="2" id="KW-1185">Reference proteome</keyword>
<gene>
    <name evidence="1" type="ORF">QFC20_007106</name>
</gene>
<organism evidence="1 2">
    <name type="scientific">Naganishia adeliensis</name>
    <dbReference type="NCBI Taxonomy" id="92952"/>
    <lineage>
        <taxon>Eukaryota</taxon>
        <taxon>Fungi</taxon>
        <taxon>Dikarya</taxon>
        <taxon>Basidiomycota</taxon>
        <taxon>Agaricomycotina</taxon>
        <taxon>Tremellomycetes</taxon>
        <taxon>Filobasidiales</taxon>
        <taxon>Filobasidiaceae</taxon>
        <taxon>Naganishia</taxon>
    </lineage>
</organism>